<sequence>MEAMNNYLSFTPFGTLNQDAAIRRFCAARVEQEHEGLNLEESVLNEIDLWSPHSDSTTSTPLISSAEEEQFVDSFINIDCCIGDDNLCNKSPEDIPPSSSYTFQENVDTLSFVNEFYVDVDPMIEGDEYFDICGDDALIEDVGVVSEVVSCVDQGIHLVHLLLACAEAIGCRDTGVATSLLNQIWASASLSGDSLQRVSFCFAMGLSSRLSLLHNVGANGALMITNAALHEVPLLSREEKMEAFQFLYQTTPYIAFGFMAANEAIFAAIKGKGSLHIIDLGMEHVLQWPSLLRTLASCPESPPKVRITGIIGHPNDQFEVEMNMKALRDDASSLGIYLEFRVIPGPSTPSQLTSENLCLRDGECLIVNSIMLLHKHVKESRGSLKAILQAIKKLNPNLLTVVEQDANHNGPFFLGRFLESLHYYSAIFDSLEASLPRNSIQRSKIERLHFTEEIRNIVAYEGSDRVERHERADQWRRQLARAGFQGMGLKSMSHIRMMLSVYGCDGYTLASDNNCILLGWKGRPIMFASAWQLHNVSSS</sequence>
<proteinExistence type="inferred from homology"/>
<dbReference type="OrthoDB" id="743731at2759"/>
<evidence type="ECO:0000256" key="1">
    <source>
        <dbReference type="ARBA" id="ARBA00023015"/>
    </source>
</evidence>
<evidence type="ECO:0000256" key="3">
    <source>
        <dbReference type="PROSITE-ProRule" id="PRU01191"/>
    </source>
</evidence>
<keyword evidence="5" id="KW-1185">Reference proteome</keyword>
<feature type="short sequence motif" description="LxCxE motif" evidence="3">
    <location>
        <begin position="163"/>
        <end position="167"/>
    </location>
</feature>
<comment type="caution">
    <text evidence="3">Lacks conserved residue(s) required for the propagation of feature annotation.</text>
</comment>
<protein>
    <submittedName>
        <fullName evidence="4">Uncharacterized protein</fullName>
    </submittedName>
</protein>
<name>A0A7J7L4U4_9MAGN</name>
<dbReference type="Proteomes" id="UP000541444">
    <property type="component" value="Unassembled WGS sequence"/>
</dbReference>
<reference evidence="4 5" key="1">
    <citation type="journal article" date="2020" name="IScience">
        <title>Genome Sequencing of the Endangered Kingdonia uniflora (Circaeasteraceae, Ranunculales) Reveals Potential Mechanisms of Evolutionary Specialization.</title>
        <authorList>
            <person name="Sun Y."/>
            <person name="Deng T."/>
            <person name="Zhang A."/>
            <person name="Moore M.J."/>
            <person name="Landis J.B."/>
            <person name="Lin N."/>
            <person name="Zhang H."/>
            <person name="Zhang X."/>
            <person name="Huang J."/>
            <person name="Zhang X."/>
            <person name="Sun H."/>
            <person name="Wang H."/>
        </authorList>
    </citation>
    <scope>NUCLEOTIDE SEQUENCE [LARGE SCALE GENOMIC DNA]</scope>
    <source>
        <strain evidence="4">TB1705</strain>
        <tissue evidence="4">Leaf</tissue>
    </source>
</reference>
<dbReference type="PANTHER" id="PTHR31636">
    <property type="entry name" value="OSJNBA0084A10.13 PROTEIN-RELATED"/>
    <property type="match status" value="1"/>
</dbReference>
<feature type="region of interest" description="PFYRE" evidence="3">
    <location>
        <begin position="365"/>
        <end position="456"/>
    </location>
</feature>
<gene>
    <name evidence="4" type="ORF">GIB67_031857</name>
</gene>
<keyword evidence="2" id="KW-0804">Transcription</keyword>
<feature type="region of interest" description="VHIID" evidence="3">
    <location>
        <begin position="244"/>
        <end position="309"/>
    </location>
</feature>
<accession>A0A7J7L4U4</accession>
<dbReference type="PROSITE" id="PS50985">
    <property type="entry name" value="GRAS"/>
    <property type="match status" value="1"/>
</dbReference>
<evidence type="ECO:0000313" key="5">
    <source>
        <dbReference type="Proteomes" id="UP000541444"/>
    </source>
</evidence>
<dbReference type="Pfam" id="PF03514">
    <property type="entry name" value="GRAS"/>
    <property type="match status" value="1"/>
</dbReference>
<comment type="similarity">
    <text evidence="3">Belongs to the GRAS family.</text>
</comment>
<dbReference type="AlphaFoldDB" id="A0A7J7L4U4"/>
<dbReference type="InterPro" id="IPR005202">
    <property type="entry name" value="TF_GRAS"/>
</dbReference>
<keyword evidence="1" id="KW-0805">Transcription regulation</keyword>
<feature type="region of interest" description="SAW" evidence="3">
    <location>
        <begin position="459"/>
        <end position="532"/>
    </location>
</feature>
<evidence type="ECO:0000256" key="2">
    <source>
        <dbReference type="ARBA" id="ARBA00023163"/>
    </source>
</evidence>
<evidence type="ECO:0000313" key="4">
    <source>
        <dbReference type="EMBL" id="KAF6137578.1"/>
    </source>
</evidence>
<organism evidence="4 5">
    <name type="scientific">Kingdonia uniflora</name>
    <dbReference type="NCBI Taxonomy" id="39325"/>
    <lineage>
        <taxon>Eukaryota</taxon>
        <taxon>Viridiplantae</taxon>
        <taxon>Streptophyta</taxon>
        <taxon>Embryophyta</taxon>
        <taxon>Tracheophyta</taxon>
        <taxon>Spermatophyta</taxon>
        <taxon>Magnoliopsida</taxon>
        <taxon>Ranunculales</taxon>
        <taxon>Circaeasteraceae</taxon>
        <taxon>Kingdonia</taxon>
    </lineage>
</organism>
<comment type="caution">
    <text evidence="4">The sequence shown here is derived from an EMBL/GenBank/DDBJ whole genome shotgun (WGS) entry which is preliminary data.</text>
</comment>
<dbReference type="EMBL" id="JACGCM010002647">
    <property type="protein sequence ID" value="KAF6137578.1"/>
    <property type="molecule type" value="Genomic_DNA"/>
</dbReference>
<feature type="short sequence motif" description="VHIID" evidence="3">
    <location>
        <begin position="275"/>
        <end position="279"/>
    </location>
</feature>